<feature type="compositionally biased region" description="Polar residues" evidence="2">
    <location>
        <begin position="224"/>
        <end position="235"/>
    </location>
</feature>
<protein>
    <submittedName>
        <fullName evidence="3">Uncharacterized protein</fullName>
    </submittedName>
</protein>
<feature type="region of interest" description="Disordered" evidence="2">
    <location>
        <begin position="413"/>
        <end position="494"/>
    </location>
</feature>
<sequence length="494" mass="54900">MKNQQHRIYNIYQLLPFQNNSTSIPNTVTTFTTNDRPSSIPVHSSRIPVKGKTTFDPYTQFRLPSSRYIVPTMSPAEKTKQLKKTTEAAINAPIASRTRVSNLQPPQPPVTMTEPTMSTNELLEALKLYLNPQVEELKAKLEANSVQAASRFNTLEESMYEMKVDLYSQQQELENRITKVMDRLTDVEEENRTLRAALVPTSQVQDPDAPMPDDSMTFPPLEQGTASSKYASTPNIHIPPTTEPSTATSRTSIPPTTTTPSNRLRLFTTVSKNQGFTYLFLPLRARVPFKEIRATLREIPLNPGSVIDIYYPAAKVVALLFHNDYAPKARSLLKANGLSTIDNFNPLDPSNLADPKFKDATFEDRSSQMQIIQENQMFKTLAFLKSPVKLAVARDFHRKGRLSDSALQDLINLHRSSPPPATPASNPFGPLLKDSNLMADAPMNENDEDDLMSPAPFDPDSNTEQDVSMDPQGQAPMPMVNNSSAGGGEPAKSH</sequence>
<comment type="caution">
    <text evidence="3">The sequence shown here is derived from an EMBL/GenBank/DDBJ whole genome shotgun (WGS) entry which is preliminary data.</text>
</comment>
<feature type="compositionally biased region" description="Low complexity" evidence="2">
    <location>
        <begin position="244"/>
        <end position="261"/>
    </location>
</feature>
<evidence type="ECO:0000256" key="2">
    <source>
        <dbReference type="SAM" id="MobiDB-lite"/>
    </source>
</evidence>
<feature type="region of interest" description="Disordered" evidence="2">
    <location>
        <begin position="200"/>
        <end position="261"/>
    </location>
</feature>
<organism evidence="3 4">
    <name type="scientific">Mucor plumbeus</name>
    <dbReference type="NCBI Taxonomy" id="97098"/>
    <lineage>
        <taxon>Eukaryota</taxon>
        <taxon>Fungi</taxon>
        <taxon>Fungi incertae sedis</taxon>
        <taxon>Mucoromycota</taxon>
        <taxon>Mucoromycotina</taxon>
        <taxon>Mucoromycetes</taxon>
        <taxon>Mucorales</taxon>
        <taxon>Mucorineae</taxon>
        <taxon>Mucoraceae</taxon>
        <taxon>Mucor</taxon>
    </lineage>
</organism>
<dbReference type="OrthoDB" id="2281765at2759"/>
<name>A0A8H7UQ10_9FUNG</name>
<keyword evidence="4" id="KW-1185">Reference proteome</keyword>
<accession>A0A8H7UQ10</accession>
<evidence type="ECO:0000313" key="3">
    <source>
        <dbReference type="EMBL" id="KAG2189847.1"/>
    </source>
</evidence>
<feature type="compositionally biased region" description="Gly residues" evidence="2">
    <location>
        <begin position="485"/>
        <end position="494"/>
    </location>
</feature>
<proteinExistence type="predicted"/>
<evidence type="ECO:0000313" key="4">
    <source>
        <dbReference type="Proteomes" id="UP000650833"/>
    </source>
</evidence>
<feature type="coiled-coil region" evidence="1">
    <location>
        <begin position="170"/>
        <end position="197"/>
    </location>
</feature>
<dbReference type="EMBL" id="JAEPRC010001155">
    <property type="protein sequence ID" value="KAG2189847.1"/>
    <property type="molecule type" value="Genomic_DNA"/>
</dbReference>
<reference evidence="3" key="1">
    <citation type="submission" date="2020-12" db="EMBL/GenBank/DDBJ databases">
        <title>Metabolic potential, ecology and presence of endohyphal bacteria is reflected in genomic diversity of Mucoromycotina.</title>
        <authorList>
            <person name="Muszewska A."/>
            <person name="Okrasinska A."/>
            <person name="Steczkiewicz K."/>
            <person name="Drgas O."/>
            <person name="Orlowska M."/>
            <person name="Perlinska-Lenart U."/>
            <person name="Aleksandrzak-Piekarczyk T."/>
            <person name="Szatraj K."/>
            <person name="Zielenkiewicz U."/>
            <person name="Pilsyk S."/>
            <person name="Malc E."/>
            <person name="Mieczkowski P."/>
            <person name="Kruszewska J.S."/>
            <person name="Biernat P."/>
            <person name="Pawlowska J."/>
        </authorList>
    </citation>
    <scope>NUCLEOTIDE SEQUENCE</scope>
    <source>
        <strain evidence="3">CBS 226.32</strain>
    </source>
</reference>
<dbReference type="Proteomes" id="UP000650833">
    <property type="component" value="Unassembled WGS sequence"/>
</dbReference>
<dbReference type="AlphaFoldDB" id="A0A8H7UQ10"/>
<gene>
    <name evidence="3" type="ORF">INT46_009978</name>
</gene>
<keyword evidence="1" id="KW-0175">Coiled coil</keyword>
<evidence type="ECO:0000256" key="1">
    <source>
        <dbReference type="SAM" id="Coils"/>
    </source>
</evidence>